<dbReference type="OMA" id="THSEMIN"/>
<dbReference type="FunFam" id="3.40.1640.10:FF:000001">
    <property type="entry name" value="D-glutamate cyclase, mitochondrial"/>
    <property type="match status" value="1"/>
</dbReference>
<dbReference type="Proteomes" id="UP000001593">
    <property type="component" value="Unassembled WGS sequence"/>
</dbReference>
<dbReference type="SUPFAM" id="SSF160920">
    <property type="entry name" value="PSTPO5379-like"/>
    <property type="match status" value="1"/>
</dbReference>
<comment type="similarity">
    <text evidence="1">Belongs to the D-glutamate cyclase family.</text>
</comment>
<dbReference type="eggNOG" id="ENOG502QV7A">
    <property type="taxonomic scope" value="Eukaryota"/>
</dbReference>
<dbReference type="PhylomeDB" id="A7RIU4"/>
<dbReference type="AlphaFoldDB" id="A7RIU4"/>
<dbReference type="GO" id="GO:0006536">
    <property type="term" value="P:glutamate metabolic process"/>
    <property type="evidence" value="ECO:0000318"/>
    <property type="project" value="GO_Central"/>
</dbReference>
<dbReference type="KEGG" id="nve:5520806"/>
<dbReference type="InterPro" id="IPR038021">
    <property type="entry name" value="Putative_hydro-lyase"/>
</dbReference>
<organism evidence="4 5">
    <name type="scientific">Nematostella vectensis</name>
    <name type="common">Starlet sea anemone</name>
    <dbReference type="NCBI Taxonomy" id="45351"/>
    <lineage>
        <taxon>Eukaryota</taxon>
        <taxon>Metazoa</taxon>
        <taxon>Cnidaria</taxon>
        <taxon>Anthozoa</taxon>
        <taxon>Hexacorallia</taxon>
        <taxon>Actiniaria</taxon>
        <taxon>Edwardsiidae</taxon>
        <taxon>Nematostella</taxon>
    </lineage>
</organism>
<gene>
    <name evidence="4" type="ORF">NEMVEDRAFT_v1g83173</name>
</gene>
<dbReference type="Gene3D" id="3.30.2040.10">
    <property type="entry name" value="PSTPO5379-like domain"/>
    <property type="match status" value="1"/>
</dbReference>
<dbReference type="STRING" id="45351.A7RIU4"/>
<dbReference type="Pfam" id="PF07286">
    <property type="entry name" value="D-Glu_cyclase"/>
    <property type="match status" value="1"/>
</dbReference>
<dbReference type="PANTHER" id="PTHR32022">
    <property type="entry name" value="D-GLUTAMATE CYCLASE, MITOCHONDRIAL"/>
    <property type="match status" value="1"/>
</dbReference>
<dbReference type="InterPro" id="IPR025504">
    <property type="entry name" value="GLUCM_C"/>
</dbReference>
<dbReference type="FunFam" id="3.30.2040.10:FF:000001">
    <property type="entry name" value="D-glutamate cyclase, mitochondrial"/>
    <property type="match status" value="1"/>
</dbReference>
<evidence type="ECO:0000313" key="4">
    <source>
        <dbReference type="EMBL" id="EDO48570.1"/>
    </source>
</evidence>
<dbReference type="OrthoDB" id="10262538at2759"/>
<protein>
    <recommendedName>
        <fullName evidence="3">D-glutamate cyclase-like C-terminal domain-containing protein</fullName>
    </recommendedName>
</protein>
<dbReference type="PANTHER" id="PTHR32022:SF10">
    <property type="entry name" value="D-GLUTAMATE CYCLASE, MITOCHONDRIAL"/>
    <property type="match status" value="1"/>
</dbReference>
<evidence type="ECO:0000256" key="2">
    <source>
        <dbReference type="ARBA" id="ARBA00023239"/>
    </source>
</evidence>
<dbReference type="GO" id="GO:0047820">
    <property type="term" value="F:D-glutamate cyclase activity"/>
    <property type="evidence" value="ECO:0000318"/>
    <property type="project" value="GO_Central"/>
</dbReference>
<proteinExistence type="inferred from homology"/>
<dbReference type="HOGENOM" id="CLU_033607_0_0_1"/>
<dbReference type="InterPro" id="IPR009906">
    <property type="entry name" value="D-Glu_cyclase"/>
</dbReference>
<dbReference type="InParanoid" id="A7RIU4"/>
<keyword evidence="2" id="KW-0456">Lyase</keyword>
<dbReference type="Gene3D" id="3.40.1640.10">
    <property type="entry name" value="PSTPO5379-like"/>
    <property type="match status" value="1"/>
</dbReference>
<dbReference type="Pfam" id="PF14336">
    <property type="entry name" value="GLUCM-like_C"/>
    <property type="match status" value="1"/>
</dbReference>
<dbReference type="Gene3D" id="3.90.1640.20">
    <property type="entry name" value="TON_0340"/>
    <property type="match status" value="1"/>
</dbReference>
<sequence>LSTASGLCRGFLQANVAIIPSSLAKDFMEFCRKNPAPCPLLYCSDVGEVSAGSLADPNSDIRTDLLKYIVNNREDGKETSTILTNLLDYPWEDMVTFYIGCSFSFEDAMIASGIPIKNIQEKKNVSMFQTNISCIPAGKFSCPKMVVSMRPIKKHLVERAVIVTAAFEAVHGAPIHIGDPAMIGIETSLKPEHGDVVAVDDDEVPLFWACGVTSSCAIKTAEPAICFSHSPGCMFISDVMTEDYFKSHKPSFGDDQPKVVTLQEKPYFASIIGTSTLQKINRLEEAIQDDPGMRGIKHLHIPQELVKAALRISHSSRIAIASGFPVNASRNPPDETDGLPSVITMARAFQAVGKSVTLVACKYHFDILTSVVEFCCVRGILGNGVIVEKFDVTGKVSKEIAAKEFLYESDSRPRFDILVAVEAACRSADGSYRSMKGKDLSSLCNLSPVDELFLQAYQTEDIATIGIGDGGNEIGMGNVHTQVTQHIKNGPSIAATVQTDNIISAGVSNWGGWALAMAVYLLNECSNHSRYQRHGLGFRLPVAMETALTDVDKERQILEFLVKAGVCDGVTGKAEMSVDGLQFDPVHANKLKELLAITK</sequence>
<accession>A7RIU4</accession>
<feature type="domain" description="D-glutamate cyclase-like C-terminal" evidence="3">
    <location>
        <begin position="283"/>
        <end position="594"/>
    </location>
</feature>
<evidence type="ECO:0000259" key="3">
    <source>
        <dbReference type="Pfam" id="PF14336"/>
    </source>
</evidence>
<dbReference type="EMBL" id="DS469513">
    <property type="protein sequence ID" value="EDO48570.1"/>
    <property type="molecule type" value="Genomic_DNA"/>
</dbReference>
<reference evidence="4 5" key="1">
    <citation type="journal article" date="2007" name="Science">
        <title>Sea anemone genome reveals ancestral eumetazoan gene repertoire and genomic organization.</title>
        <authorList>
            <person name="Putnam N.H."/>
            <person name="Srivastava M."/>
            <person name="Hellsten U."/>
            <person name="Dirks B."/>
            <person name="Chapman J."/>
            <person name="Salamov A."/>
            <person name="Terry A."/>
            <person name="Shapiro H."/>
            <person name="Lindquist E."/>
            <person name="Kapitonov V.V."/>
            <person name="Jurka J."/>
            <person name="Genikhovich G."/>
            <person name="Grigoriev I.V."/>
            <person name="Lucas S.M."/>
            <person name="Steele R.E."/>
            <person name="Finnerty J.R."/>
            <person name="Technau U."/>
            <person name="Martindale M.Q."/>
            <person name="Rokhsar D.S."/>
        </authorList>
    </citation>
    <scope>NUCLEOTIDE SEQUENCE [LARGE SCALE GENOMIC DNA]</scope>
    <source>
        <strain evidence="5">CH2 X CH6</strain>
    </source>
</reference>
<name>A7RIU4_NEMVE</name>
<evidence type="ECO:0000256" key="1">
    <source>
        <dbReference type="ARBA" id="ARBA00007896"/>
    </source>
</evidence>
<feature type="non-terminal residue" evidence="4">
    <location>
        <position position="599"/>
    </location>
</feature>
<evidence type="ECO:0000313" key="5">
    <source>
        <dbReference type="Proteomes" id="UP000001593"/>
    </source>
</evidence>
<keyword evidence="5" id="KW-1185">Reference proteome</keyword>